<evidence type="ECO:0000313" key="1">
    <source>
        <dbReference type="EMBL" id="GFZ80607.1"/>
    </source>
</evidence>
<reference evidence="1" key="2">
    <citation type="submission" date="2020-09" db="EMBL/GenBank/DDBJ databases">
        <authorList>
            <person name="Sun Q."/>
            <person name="Zhou Y."/>
        </authorList>
    </citation>
    <scope>NUCLEOTIDE SEQUENCE</scope>
    <source>
        <strain evidence="1">CGMCC 1.15425</strain>
    </source>
</reference>
<evidence type="ECO:0000313" key="2">
    <source>
        <dbReference type="Proteomes" id="UP000627715"/>
    </source>
</evidence>
<dbReference type="Proteomes" id="UP000627715">
    <property type="component" value="Unassembled WGS sequence"/>
</dbReference>
<proteinExistence type="predicted"/>
<name>A0A916QL78_9GAMM</name>
<dbReference type="AlphaFoldDB" id="A0A916QL78"/>
<dbReference type="RefSeq" id="WP_157885601.1">
    <property type="nucleotide sequence ID" value="NZ_BMIY01000010.1"/>
</dbReference>
<gene>
    <name evidence="1" type="ORF">GCM10011403_24910</name>
</gene>
<comment type="caution">
    <text evidence="1">The sequence shown here is derived from an EMBL/GenBank/DDBJ whole genome shotgun (WGS) entry which is preliminary data.</text>
</comment>
<organism evidence="1 2">
    <name type="scientific">Pseudohongiella nitratireducens</name>
    <dbReference type="NCBI Taxonomy" id="1768907"/>
    <lineage>
        <taxon>Bacteria</taxon>
        <taxon>Pseudomonadati</taxon>
        <taxon>Pseudomonadota</taxon>
        <taxon>Gammaproteobacteria</taxon>
        <taxon>Pseudomonadales</taxon>
        <taxon>Pseudohongiellaceae</taxon>
        <taxon>Pseudohongiella</taxon>
    </lineage>
</organism>
<sequence>MPFQKYLTERNLYLLSGLVVVCWMIFDPHWEPVAVFVATCAVIKGISMAQRAKEKEEFTKEFNSYNSEIRNSLAYLVDTHLADQDRENQKEKMSKMWQEHGQGNNDVFIDYIIHSLMIHNSERCQFQVFNIVNTDGMIAAQLVQEIDRFLENAKKYHLEDYIKSTKLHDLYQWLVHPHYLEFRRKAYWPFYV</sequence>
<protein>
    <submittedName>
        <fullName evidence="1">Uncharacterized protein</fullName>
    </submittedName>
</protein>
<accession>A0A916QL78</accession>
<keyword evidence="2" id="KW-1185">Reference proteome</keyword>
<dbReference type="EMBL" id="BMIY01000010">
    <property type="protein sequence ID" value="GFZ80607.1"/>
    <property type="molecule type" value="Genomic_DNA"/>
</dbReference>
<reference evidence="1" key="1">
    <citation type="journal article" date="2014" name="Int. J. Syst. Evol. Microbiol.">
        <title>Complete genome sequence of Corynebacterium casei LMG S-19264T (=DSM 44701T), isolated from a smear-ripened cheese.</title>
        <authorList>
            <consortium name="US DOE Joint Genome Institute (JGI-PGF)"/>
            <person name="Walter F."/>
            <person name="Albersmeier A."/>
            <person name="Kalinowski J."/>
            <person name="Ruckert C."/>
        </authorList>
    </citation>
    <scope>NUCLEOTIDE SEQUENCE</scope>
    <source>
        <strain evidence="1">CGMCC 1.15425</strain>
    </source>
</reference>